<accession>A0A843WCQ5</accession>
<sequence>NPGEEDLRSLYRHPGLLLPLPSAPGSPSAAAPALTWIASSASHLNILIARAPSACTAPLPAQAVQLPRHKTQPSQHRHGLAATSAHISSSRLPSYFAREPHTSALNISSSTHYRQAPAAQQCWSSRPGRHLVIAASRSGRASACSIAPQALAPPAHSSSVLHTACCTYQPQIRFQALPGLLKREERKG</sequence>
<evidence type="ECO:0000313" key="2">
    <source>
        <dbReference type="Proteomes" id="UP000652761"/>
    </source>
</evidence>
<organism evidence="1 2">
    <name type="scientific">Colocasia esculenta</name>
    <name type="common">Wild taro</name>
    <name type="synonym">Arum esculentum</name>
    <dbReference type="NCBI Taxonomy" id="4460"/>
    <lineage>
        <taxon>Eukaryota</taxon>
        <taxon>Viridiplantae</taxon>
        <taxon>Streptophyta</taxon>
        <taxon>Embryophyta</taxon>
        <taxon>Tracheophyta</taxon>
        <taxon>Spermatophyta</taxon>
        <taxon>Magnoliopsida</taxon>
        <taxon>Liliopsida</taxon>
        <taxon>Araceae</taxon>
        <taxon>Aroideae</taxon>
        <taxon>Colocasieae</taxon>
        <taxon>Colocasia</taxon>
    </lineage>
</organism>
<feature type="non-terminal residue" evidence="1">
    <location>
        <position position="188"/>
    </location>
</feature>
<feature type="non-terminal residue" evidence="1">
    <location>
        <position position="1"/>
    </location>
</feature>
<dbReference type="Proteomes" id="UP000652761">
    <property type="component" value="Unassembled WGS sequence"/>
</dbReference>
<gene>
    <name evidence="1" type="ORF">Taro_038026</name>
</gene>
<dbReference type="AlphaFoldDB" id="A0A843WCQ5"/>
<keyword evidence="2" id="KW-1185">Reference proteome</keyword>
<protein>
    <submittedName>
        <fullName evidence="1">Uncharacterized protein</fullName>
    </submittedName>
</protein>
<reference evidence="1" key="1">
    <citation type="submission" date="2017-07" db="EMBL/GenBank/DDBJ databases">
        <title>Taro Niue Genome Assembly and Annotation.</title>
        <authorList>
            <person name="Atibalentja N."/>
            <person name="Keating K."/>
            <person name="Fields C.J."/>
        </authorList>
    </citation>
    <scope>NUCLEOTIDE SEQUENCE</scope>
    <source>
        <strain evidence="1">Niue_2</strain>
        <tissue evidence="1">Leaf</tissue>
    </source>
</reference>
<proteinExistence type="predicted"/>
<name>A0A843WCQ5_COLES</name>
<evidence type="ECO:0000313" key="1">
    <source>
        <dbReference type="EMBL" id="MQM05217.1"/>
    </source>
</evidence>
<dbReference type="EMBL" id="NMUH01003372">
    <property type="protein sequence ID" value="MQM05217.1"/>
    <property type="molecule type" value="Genomic_DNA"/>
</dbReference>
<comment type="caution">
    <text evidence="1">The sequence shown here is derived from an EMBL/GenBank/DDBJ whole genome shotgun (WGS) entry which is preliminary data.</text>
</comment>